<name>A0A2A6BIW8_PRIPA</name>
<dbReference type="AlphaFoldDB" id="A0A2A6BIW8"/>
<protein>
    <submittedName>
        <fullName evidence="1">Uncharacterized protein</fullName>
    </submittedName>
</protein>
<evidence type="ECO:0000313" key="2">
    <source>
        <dbReference type="Proteomes" id="UP000005239"/>
    </source>
</evidence>
<reference evidence="1" key="2">
    <citation type="submission" date="2022-06" db="UniProtKB">
        <authorList>
            <consortium name="EnsemblMetazoa"/>
        </authorList>
    </citation>
    <scope>IDENTIFICATION</scope>
    <source>
        <strain evidence="1">PS312</strain>
    </source>
</reference>
<sequence>MPITPIFSPFLTALLLVPPQFPAAEAVRALSSFNKNPEGFWAVFDVSTSAIIIFLATFALIAVIVGTCCSRKGRCCRKEHIEAPAEQELQALGDIEAAAKPDADQSTVVA</sequence>
<accession>A0A2A6BIW8</accession>
<evidence type="ECO:0000313" key="1">
    <source>
        <dbReference type="EnsemblMetazoa" id="PPA25775.1"/>
    </source>
</evidence>
<reference evidence="2" key="1">
    <citation type="journal article" date="2008" name="Nat. Genet.">
        <title>The Pristionchus pacificus genome provides a unique perspective on nematode lifestyle and parasitism.</title>
        <authorList>
            <person name="Dieterich C."/>
            <person name="Clifton S.W."/>
            <person name="Schuster L.N."/>
            <person name="Chinwalla A."/>
            <person name="Delehaunty K."/>
            <person name="Dinkelacker I."/>
            <person name="Fulton L."/>
            <person name="Fulton R."/>
            <person name="Godfrey J."/>
            <person name="Minx P."/>
            <person name="Mitreva M."/>
            <person name="Roeseler W."/>
            <person name="Tian H."/>
            <person name="Witte H."/>
            <person name="Yang S.P."/>
            <person name="Wilson R.K."/>
            <person name="Sommer R.J."/>
        </authorList>
    </citation>
    <scope>NUCLEOTIDE SEQUENCE [LARGE SCALE GENOMIC DNA]</scope>
    <source>
        <strain evidence="2">PS312</strain>
    </source>
</reference>
<proteinExistence type="predicted"/>
<keyword evidence="2" id="KW-1185">Reference proteome</keyword>
<dbReference type="Proteomes" id="UP000005239">
    <property type="component" value="Unassembled WGS sequence"/>
</dbReference>
<dbReference type="EnsemblMetazoa" id="PPA25775.1">
    <property type="protein sequence ID" value="PPA25775.1"/>
    <property type="gene ID" value="WBGene00115329"/>
</dbReference>
<organism evidence="1 2">
    <name type="scientific">Pristionchus pacificus</name>
    <name type="common">Parasitic nematode worm</name>
    <dbReference type="NCBI Taxonomy" id="54126"/>
    <lineage>
        <taxon>Eukaryota</taxon>
        <taxon>Metazoa</taxon>
        <taxon>Ecdysozoa</taxon>
        <taxon>Nematoda</taxon>
        <taxon>Chromadorea</taxon>
        <taxon>Rhabditida</taxon>
        <taxon>Rhabditina</taxon>
        <taxon>Diplogasteromorpha</taxon>
        <taxon>Diplogasteroidea</taxon>
        <taxon>Neodiplogasteridae</taxon>
        <taxon>Pristionchus</taxon>
    </lineage>
</organism>
<gene>
    <name evidence="1" type="primary">WBGene00115329</name>
</gene>
<accession>A0A8R1UFJ5</accession>